<evidence type="ECO:0000313" key="2">
    <source>
        <dbReference type="Proteomes" id="UP000638732"/>
    </source>
</evidence>
<dbReference type="Proteomes" id="UP000638732">
    <property type="component" value="Unassembled WGS sequence"/>
</dbReference>
<dbReference type="PROSITE" id="PS51257">
    <property type="entry name" value="PROKAR_LIPOPROTEIN"/>
    <property type="match status" value="1"/>
</dbReference>
<accession>A0A965ZH31</accession>
<protein>
    <submittedName>
        <fullName evidence="1">Uncharacterized protein</fullName>
    </submittedName>
</protein>
<comment type="caution">
    <text evidence="1">The sequence shown here is derived from an EMBL/GenBank/DDBJ whole genome shotgun (WGS) entry which is preliminary data.</text>
</comment>
<evidence type="ECO:0000313" key="1">
    <source>
        <dbReference type="EMBL" id="NCD70953.1"/>
    </source>
</evidence>
<dbReference type="EMBL" id="WWEO01000043">
    <property type="protein sequence ID" value="NCD70953.1"/>
    <property type="molecule type" value="Genomic_DNA"/>
</dbReference>
<sequence>MKTNLTLLIFIAATLFSCKKDTAVDNVKPALEASNSSTTIMAASGVPLNSVLKIVLR</sequence>
<reference evidence="1" key="2">
    <citation type="submission" date="2020-10" db="EMBL/GenBank/DDBJ databases">
        <title>Mucilaginibacter sp. nov., isolated from soil.</title>
        <authorList>
            <person name="Jeon C.O."/>
        </authorList>
    </citation>
    <scope>NUCLEOTIDE SEQUENCE</scope>
    <source>
        <strain evidence="1">R11</strain>
    </source>
</reference>
<keyword evidence="2" id="KW-1185">Reference proteome</keyword>
<organism evidence="1 2">
    <name type="scientific">Mucilaginibacter agri</name>
    <dbReference type="NCBI Taxonomy" id="2695265"/>
    <lineage>
        <taxon>Bacteria</taxon>
        <taxon>Pseudomonadati</taxon>
        <taxon>Bacteroidota</taxon>
        <taxon>Sphingobacteriia</taxon>
        <taxon>Sphingobacteriales</taxon>
        <taxon>Sphingobacteriaceae</taxon>
        <taxon>Mucilaginibacter</taxon>
    </lineage>
</organism>
<dbReference type="RefSeq" id="WP_166586897.1">
    <property type="nucleotide sequence ID" value="NZ_WWEO01000043.1"/>
</dbReference>
<gene>
    <name evidence="1" type="ORF">GSY63_16425</name>
</gene>
<name>A0A965ZH31_9SPHI</name>
<dbReference type="AlphaFoldDB" id="A0A965ZH31"/>
<proteinExistence type="predicted"/>
<reference evidence="1" key="1">
    <citation type="submission" date="2020-01" db="EMBL/GenBank/DDBJ databases">
        <authorList>
            <person name="Seo Y.L."/>
        </authorList>
    </citation>
    <scope>NUCLEOTIDE SEQUENCE</scope>
    <source>
        <strain evidence="1">R11</strain>
    </source>
</reference>